<sequence length="118" mass="13326">MWLRKYELFPPPLTILDLLVELDQAEILFDFFLLVGVEFDALEDLGRIDHVFIVVFDSSQDLNHGLGGITRSRHVGPVRATPLLLDVGREVFLQAQISSVDVRNVCSVVPDMITEYLS</sequence>
<comment type="caution">
    <text evidence="1">The sequence shown here is derived from an EMBL/GenBank/DDBJ whole genome shotgun (WGS) entry which is preliminary data.</text>
</comment>
<dbReference type="AlphaFoldDB" id="A0A177TJA1"/>
<proteinExistence type="predicted"/>
<dbReference type="Proteomes" id="UP000077521">
    <property type="component" value="Unassembled WGS sequence"/>
</dbReference>
<accession>A0A177TJA1</accession>
<gene>
    <name evidence="1" type="ORF">A4X13_0g4459</name>
</gene>
<evidence type="ECO:0000313" key="1">
    <source>
        <dbReference type="EMBL" id="KAE8250714.1"/>
    </source>
</evidence>
<dbReference type="EMBL" id="LWDF02000295">
    <property type="protein sequence ID" value="KAE8250714.1"/>
    <property type="molecule type" value="Genomic_DNA"/>
</dbReference>
<reference evidence="1" key="1">
    <citation type="submission" date="2016-04" db="EMBL/GenBank/DDBJ databases">
        <authorList>
            <person name="Nguyen H.D."/>
            <person name="Samba Siva P."/>
            <person name="Cullis J."/>
            <person name="Levesque C.A."/>
            <person name="Hambleton S."/>
        </authorList>
    </citation>
    <scope>NUCLEOTIDE SEQUENCE</scope>
    <source>
        <strain evidence="1">DAOMC 236416</strain>
    </source>
</reference>
<name>A0A177TJA1_9BASI</name>
<reference evidence="1" key="2">
    <citation type="journal article" date="2019" name="IMA Fungus">
        <title>Genome sequencing and comparison of five Tilletia species to identify candidate genes for the detection of regulated species infecting wheat.</title>
        <authorList>
            <person name="Nguyen H.D.T."/>
            <person name="Sultana T."/>
            <person name="Kesanakurti P."/>
            <person name="Hambleton S."/>
        </authorList>
    </citation>
    <scope>NUCLEOTIDE SEQUENCE</scope>
    <source>
        <strain evidence="1">DAOMC 236416</strain>
    </source>
</reference>
<keyword evidence="2" id="KW-1185">Reference proteome</keyword>
<evidence type="ECO:0000313" key="2">
    <source>
        <dbReference type="Proteomes" id="UP000077521"/>
    </source>
</evidence>
<protein>
    <submittedName>
        <fullName evidence="1">Uncharacterized protein</fullName>
    </submittedName>
</protein>
<organism evidence="1 2">
    <name type="scientific">Tilletia indica</name>
    <dbReference type="NCBI Taxonomy" id="43049"/>
    <lineage>
        <taxon>Eukaryota</taxon>
        <taxon>Fungi</taxon>
        <taxon>Dikarya</taxon>
        <taxon>Basidiomycota</taxon>
        <taxon>Ustilaginomycotina</taxon>
        <taxon>Exobasidiomycetes</taxon>
        <taxon>Tilletiales</taxon>
        <taxon>Tilletiaceae</taxon>
        <taxon>Tilletia</taxon>
    </lineage>
</organism>